<proteinExistence type="predicted"/>
<gene>
    <name evidence="1" type="ORF">PPRIM_AZ9-3.1.T0550084</name>
</gene>
<dbReference type="AlphaFoldDB" id="A0A8S1ME41"/>
<keyword evidence="2" id="KW-1185">Reference proteome</keyword>
<name>A0A8S1ME41_PARPR</name>
<reference evidence="1" key="1">
    <citation type="submission" date="2021-01" db="EMBL/GenBank/DDBJ databases">
        <authorList>
            <consortium name="Genoscope - CEA"/>
            <person name="William W."/>
        </authorList>
    </citation>
    <scope>NUCLEOTIDE SEQUENCE</scope>
</reference>
<accession>A0A8S1ME41</accession>
<dbReference type="EMBL" id="CAJJDM010000055">
    <property type="protein sequence ID" value="CAD8075805.1"/>
    <property type="molecule type" value="Genomic_DNA"/>
</dbReference>
<sequence length="99" mass="11743">MSQHHQHSLPQIRSFMVERNAYLIDLTQRTIIKKGNQSVKLKLPSLSQRQSTITIRYPPKIKQKRDSLTENIRQILDYQSPQLTLKRMLDKKVKTVKFL</sequence>
<comment type="caution">
    <text evidence="1">The sequence shown here is derived from an EMBL/GenBank/DDBJ whole genome shotgun (WGS) entry which is preliminary data.</text>
</comment>
<protein>
    <submittedName>
        <fullName evidence="1">Uncharacterized protein</fullName>
    </submittedName>
</protein>
<evidence type="ECO:0000313" key="1">
    <source>
        <dbReference type="EMBL" id="CAD8075805.1"/>
    </source>
</evidence>
<organism evidence="1 2">
    <name type="scientific">Paramecium primaurelia</name>
    <dbReference type="NCBI Taxonomy" id="5886"/>
    <lineage>
        <taxon>Eukaryota</taxon>
        <taxon>Sar</taxon>
        <taxon>Alveolata</taxon>
        <taxon>Ciliophora</taxon>
        <taxon>Intramacronucleata</taxon>
        <taxon>Oligohymenophorea</taxon>
        <taxon>Peniculida</taxon>
        <taxon>Parameciidae</taxon>
        <taxon>Paramecium</taxon>
    </lineage>
</organism>
<dbReference type="Proteomes" id="UP000688137">
    <property type="component" value="Unassembled WGS sequence"/>
</dbReference>
<dbReference type="OMA" id="TIRYPPK"/>
<evidence type="ECO:0000313" key="2">
    <source>
        <dbReference type="Proteomes" id="UP000688137"/>
    </source>
</evidence>